<protein>
    <submittedName>
        <fullName evidence="4">BlaR1 peptidase M56</fullName>
    </submittedName>
</protein>
<sequence>MEYLLKSIACLLLFLLVHRLFLQQEVLHRFNRFFLLAAVILSFLIPLNQIEISSPKPLQLGKEEFSQLGNFPVNEEYLPTEIGLSSKSEVSSNWNWSELGFGIYILVSIVFLIRFLRNFQVLRSKIRSNIHINYRGQLLVLLPEDTLPYSFLKYIFVSKEGFEREGISDAVFEHERVHVVEKHSWDLIFVELLLIPFWFHPGLYWLRHAIRLNHEFIADRSAIQRTEITDYQYELIRLAQTGTPSALVSNLNYSLTKKRIQMMTKRSKPMQVAWKFLAVIPILGLIYYGFSEKVIAQNEANQTKNSLEGVSYTLVYQSLLQNMTKAKYYSLTKFILKYPDGELVESKYDELPENLQNGLPDAPGAMEPKAPTAEQFESWKNEKEFALWLDGKVIPNSKLNEISRDEIVHYFSSFVHNNARSKRFPQNYQVQLYREEAFENSFGEYSDLRVKPLRGTVTIPVDEPKNQSFSVNTNPVSLYQKELKAYHQQLNSGVHFIDKPKTDQEELMEEFLDLGGKFFRLRVEDKKLTERPTHPFAPYIRLKKGDEFYFKLKEDLTEEERQQLPPPPPPAHEASQTQDRTTAGLLDIYRKMLLAYEFKKNELQHSLIENSPKRASFFEEFIKVQNAYLALDHEEKKQIKAPSPPSMPSRTAKGLEDC</sequence>
<evidence type="ECO:0000256" key="2">
    <source>
        <dbReference type="SAM" id="Phobius"/>
    </source>
</evidence>
<evidence type="ECO:0000259" key="3">
    <source>
        <dbReference type="Pfam" id="PF05569"/>
    </source>
</evidence>
<dbReference type="EMBL" id="FNAC01000012">
    <property type="protein sequence ID" value="SDD01932.1"/>
    <property type="molecule type" value="Genomic_DNA"/>
</dbReference>
<dbReference type="RefSeq" id="WP_087938878.1">
    <property type="nucleotide sequence ID" value="NZ_FNAC01000012.1"/>
</dbReference>
<dbReference type="InterPro" id="IPR008756">
    <property type="entry name" value="Peptidase_M56"/>
</dbReference>
<keyword evidence="2" id="KW-0812">Transmembrane</keyword>
<feature type="transmembrane region" description="Helical" evidence="2">
    <location>
        <begin position="272"/>
        <end position="290"/>
    </location>
</feature>
<dbReference type="OrthoDB" id="1522859at2"/>
<accession>A0A1G6RBD7</accession>
<keyword evidence="2" id="KW-0472">Membrane</keyword>
<evidence type="ECO:0000256" key="1">
    <source>
        <dbReference type="SAM" id="MobiDB-lite"/>
    </source>
</evidence>
<proteinExistence type="predicted"/>
<feature type="transmembrane region" description="Helical" evidence="2">
    <location>
        <begin position="32"/>
        <end position="50"/>
    </location>
</feature>
<feature type="region of interest" description="Disordered" evidence="1">
    <location>
        <begin position="634"/>
        <end position="658"/>
    </location>
</feature>
<keyword evidence="2" id="KW-1133">Transmembrane helix</keyword>
<dbReference type="Proteomes" id="UP000199060">
    <property type="component" value="Unassembled WGS sequence"/>
</dbReference>
<organism evidence="4 5">
    <name type="scientific">Algoriphagus faecimaris</name>
    <dbReference type="NCBI Taxonomy" id="686796"/>
    <lineage>
        <taxon>Bacteria</taxon>
        <taxon>Pseudomonadati</taxon>
        <taxon>Bacteroidota</taxon>
        <taxon>Cytophagia</taxon>
        <taxon>Cytophagales</taxon>
        <taxon>Cyclobacteriaceae</taxon>
        <taxon>Algoriphagus</taxon>
    </lineage>
</organism>
<reference evidence="5" key="1">
    <citation type="submission" date="2016-10" db="EMBL/GenBank/DDBJ databases">
        <authorList>
            <person name="Varghese N."/>
            <person name="Submissions S."/>
        </authorList>
    </citation>
    <scope>NUCLEOTIDE SEQUENCE [LARGE SCALE GENOMIC DNA]</scope>
    <source>
        <strain evidence="5">DSM 23095</strain>
    </source>
</reference>
<evidence type="ECO:0000313" key="4">
    <source>
        <dbReference type="EMBL" id="SDD01932.1"/>
    </source>
</evidence>
<evidence type="ECO:0000313" key="5">
    <source>
        <dbReference type="Proteomes" id="UP000199060"/>
    </source>
</evidence>
<feature type="domain" description="Peptidase M56" evidence="3">
    <location>
        <begin position="169"/>
        <end position="262"/>
    </location>
</feature>
<dbReference type="PANTHER" id="PTHR34978:SF3">
    <property type="entry name" value="SLR0241 PROTEIN"/>
    <property type="match status" value="1"/>
</dbReference>
<dbReference type="STRING" id="686796.SAMN04488104_101238"/>
<name>A0A1G6RBD7_9BACT</name>
<gene>
    <name evidence="4" type="ORF">SAMN04488104_101238</name>
</gene>
<dbReference type="CDD" id="cd07341">
    <property type="entry name" value="M56_BlaR1_MecR1_like"/>
    <property type="match status" value="1"/>
</dbReference>
<dbReference type="PANTHER" id="PTHR34978">
    <property type="entry name" value="POSSIBLE SENSOR-TRANSDUCER PROTEIN BLAR"/>
    <property type="match status" value="1"/>
</dbReference>
<feature type="transmembrane region" description="Helical" evidence="2">
    <location>
        <begin position="96"/>
        <end position="116"/>
    </location>
</feature>
<dbReference type="Pfam" id="PF05569">
    <property type="entry name" value="Peptidase_M56"/>
    <property type="match status" value="1"/>
</dbReference>
<dbReference type="InterPro" id="IPR052173">
    <property type="entry name" value="Beta-lactam_resp_regulator"/>
</dbReference>
<keyword evidence="5" id="KW-1185">Reference proteome</keyword>
<dbReference type="AlphaFoldDB" id="A0A1G6RBD7"/>
<feature type="region of interest" description="Disordered" evidence="1">
    <location>
        <begin position="556"/>
        <end position="579"/>
    </location>
</feature>